<keyword evidence="7 12" id="KW-0067">ATP-binding</keyword>
<dbReference type="GO" id="GO:0016787">
    <property type="term" value="F:hydrolase activity"/>
    <property type="evidence" value="ECO:0007669"/>
    <property type="project" value="UniProtKB-KW"/>
</dbReference>
<dbReference type="InterPro" id="IPR036185">
    <property type="entry name" value="DNA_heli_DnaB-like_N_sf"/>
</dbReference>
<dbReference type="Pfam" id="PF03796">
    <property type="entry name" value="DnaB_C"/>
    <property type="match status" value="1"/>
</dbReference>
<sequence length="443" mass="49300">MSVGLNRVPPHSPDAELAVIGSILIDPDAVGRALEFVEADDFYQEAHRLIFEVAVDLFNQTKPIDVVVVGEELRRRGKLESIGGLAYLMEVAGMVPTAAHVEYYARLVRDNATLRKLIATATGLVTQAYAAEESPQELLDKAQQSLFQLARRGQQEVVPLHDVLVDTFTRLEAVYENKGRLVGLPTGFPDLDRMTAGLQRSELIVVAARPSMGKTQFMLNVARHLAVHENVPVVIFSLEMSREQLALRLLSAEAEVEGHRLRTGELDAEMWQRLSLALGRLGSAPIYIDDSPGLMVLELRAKARHLKAQYDIGLIMVDYLQLLQGRRAENRQQEISDISRSLKAVARELQIPVIALSQLSRAVESRNDKRPMLSDLRESGAIEQDADVVAFLYREDYYNKEAERPDLTEFIVAKQRNGPTGTVQLLFQKETGRFVSVTGLAPG</sequence>
<dbReference type="Gene3D" id="1.10.860.10">
    <property type="entry name" value="DNAb Helicase, Chain A"/>
    <property type="match status" value="1"/>
</dbReference>
<evidence type="ECO:0000256" key="11">
    <source>
        <dbReference type="NCBIfam" id="TIGR00665"/>
    </source>
</evidence>
<keyword evidence="2 12" id="KW-0639">Primosome</keyword>
<evidence type="ECO:0000256" key="8">
    <source>
        <dbReference type="ARBA" id="ARBA00023125"/>
    </source>
</evidence>
<dbReference type="Proteomes" id="UP000503399">
    <property type="component" value="Chromosome"/>
</dbReference>
<dbReference type="NCBIfam" id="TIGR00665">
    <property type="entry name" value="DnaB"/>
    <property type="match status" value="1"/>
</dbReference>
<evidence type="ECO:0000313" key="14">
    <source>
        <dbReference type="EMBL" id="CAB1130258.1"/>
    </source>
</evidence>
<evidence type="ECO:0000256" key="10">
    <source>
        <dbReference type="ARBA" id="ARBA00048954"/>
    </source>
</evidence>
<comment type="catalytic activity">
    <reaction evidence="10 12">
        <text>ATP + H2O = ADP + phosphate + H(+)</text>
        <dbReference type="Rhea" id="RHEA:13065"/>
        <dbReference type="ChEBI" id="CHEBI:15377"/>
        <dbReference type="ChEBI" id="CHEBI:15378"/>
        <dbReference type="ChEBI" id="CHEBI:30616"/>
        <dbReference type="ChEBI" id="CHEBI:43474"/>
        <dbReference type="ChEBI" id="CHEBI:456216"/>
        <dbReference type="EC" id="5.6.2.3"/>
    </reaction>
</comment>
<dbReference type="EMBL" id="LR778114">
    <property type="protein sequence ID" value="CAB1130258.1"/>
    <property type="molecule type" value="Genomic_DNA"/>
</dbReference>
<evidence type="ECO:0000256" key="1">
    <source>
        <dbReference type="ARBA" id="ARBA00008428"/>
    </source>
</evidence>
<evidence type="ECO:0000259" key="13">
    <source>
        <dbReference type="PROSITE" id="PS51199"/>
    </source>
</evidence>
<dbReference type="PANTHER" id="PTHR30153">
    <property type="entry name" value="REPLICATIVE DNA HELICASE DNAB"/>
    <property type="match status" value="1"/>
</dbReference>
<feature type="domain" description="SF4 helicase" evidence="13">
    <location>
        <begin position="177"/>
        <end position="441"/>
    </location>
</feature>
<dbReference type="SMART" id="SM00382">
    <property type="entry name" value="AAA"/>
    <property type="match status" value="1"/>
</dbReference>
<dbReference type="GO" id="GO:0006269">
    <property type="term" value="P:DNA replication, synthesis of primer"/>
    <property type="evidence" value="ECO:0007669"/>
    <property type="project" value="UniProtKB-UniRule"/>
</dbReference>
<organism evidence="14 15">
    <name type="scientific">Candidatus Hydrogenisulfobacillus filiaventi</name>
    <dbReference type="NCBI Taxonomy" id="2707344"/>
    <lineage>
        <taxon>Bacteria</taxon>
        <taxon>Bacillati</taxon>
        <taxon>Bacillota</taxon>
        <taxon>Clostridia</taxon>
        <taxon>Eubacteriales</taxon>
        <taxon>Clostridiales Family XVII. Incertae Sedis</taxon>
        <taxon>Candidatus Hydrogenisulfobacillus</taxon>
    </lineage>
</organism>
<dbReference type="SUPFAM" id="SSF48024">
    <property type="entry name" value="N-terminal domain of DnaB helicase"/>
    <property type="match status" value="1"/>
</dbReference>
<evidence type="ECO:0000256" key="6">
    <source>
        <dbReference type="ARBA" id="ARBA00022806"/>
    </source>
</evidence>
<evidence type="ECO:0000256" key="3">
    <source>
        <dbReference type="ARBA" id="ARBA00022705"/>
    </source>
</evidence>
<dbReference type="FunFam" id="3.40.50.300:FF:001761">
    <property type="entry name" value="Replicative DNA helicase"/>
    <property type="match status" value="1"/>
</dbReference>
<dbReference type="KEGG" id="hfv:R50_2769"/>
<dbReference type="GO" id="GO:1990077">
    <property type="term" value="C:primosome complex"/>
    <property type="evidence" value="ECO:0007669"/>
    <property type="project" value="UniProtKB-UniRule"/>
</dbReference>
<dbReference type="AlphaFoldDB" id="A0A6F8ZKD6"/>
<evidence type="ECO:0000256" key="2">
    <source>
        <dbReference type="ARBA" id="ARBA00022515"/>
    </source>
</evidence>
<dbReference type="GO" id="GO:0003677">
    <property type="term" value="F:DNA binding"/>
    <property type="evidence" value="ECO:0007669"/>
    <property type="project" value="UniProtKB-UniRule"/>
</dbReference>
<dbReference type="InterPro" id="IPR003593">
    <property type="entry name" value="AAA+_ATPase"/>
</dbReference>
<gene>
    <name evidence="14" type="primary">dnaC</name>
    <name evidence="14" type="ORF">R50_2769</name>
</gene>
<keyword evidence="9" id="KW-0413">Isomerase</keyword>
<comment type="similarity">
    <text evidence="1 12">Belongs to the helicase family. DnaB subfamily.</text>
</comment>
<dbReference type="GO" id="GO:0005524">
    <property type="term" value="F:ATP binding"/>
    <property type="evidence" value="ECO:0007669"/>
    <property type="project" value="UniProtKB-UniRule"/>
</dbReference>
<dbReference type="CDD" id="cd00984">
    <property type="entry name" value="DnaB_C"/>
    <property type="match status" value="1"/>
</dbReference>
<name>A0A6F8ZKD6_9FIRM</name>
<keyword evidence="8 12" id="KW-0238">DNA-binding</keyword>
<evidence type="ECO:0000256" key="7">
    <source>
        <dbReference type="ARBA" id="ARBA00022840"/>
    </source>
</evidence>
<evidence type="ECO:0000256" key="12">
    <source>
        <dbReference type="RuleBase" id="RU362085"/>
    </source>
</evidence>
<dbReference type="InterPro" id="IPR007693">
    <property type="entry name" value="DNA_helicase_DnaB-like_N"/>
</dbReference>
<dbReference type="Gene3D" id="3.40.50.300">
    <property type="entry name" value="P-loop containing nucleotide triphosphate hydrolases"/>
    <property type="match status" value="1"/>
</dbReference>
<dbReference type="Pfam" id="PF00772">
    <property type="entry name" value="DnaB"/>
    <property type="match status" value="1"/>
</dbReference>
<dbReference type="NCBIfam" id="NF004384">
    <property type="entry name" value="PRK05748.1"/>
    <property type="match status" value="1"/>
</dbReference>
<dbReference type="PROSITE" id="PS51199">
    <property type="entry name" value="SF4_HELICASE"/>
    <property type="match status" value="1"/>
</dbReference>
<keyword evidence="4 12" id="KW-0547">Nucleotide-binding</keyword>
<evidence type="ECO:0000256" key="9">
    <source>
        <dbReference type="ARBA" id="ARBA00023235"/>
    </source>
</evidence>
<evidence type="ECO:0000313" key="15">
    <source>
        <dbReference type="Proteomes" id="UP000503399"/>
    </source>
</evidence>
<evidence type="ECO:0000256" key="5">
    <source>
        <dbReference type="ARBA" id="ARBA00022801"/>
    </source>
</evidence>
<accession>A0A6F8ZKD6</accession>
<dbReference type="InterPro" id="IPR027417">
    <property type="entry name" value="P-loop_NTPase"/>
</dbReference>
<keyword evidence="6 12" id="KW-0347">Helicase</keyword>
<dbReference type="InterPro" id="IPR016136">
    <property type="entry name" value="DNA_helicase_N/primase_C"/>
</dbReference>
<reference evidence="14 15" key="1">
    <citation type="submission" date="2020-02" db="EMBL/GenBank/DDBJ databases">
        <authorList>
            <person name="Hogendoorn C."/>
        </authorList>
    </citation>
    <scope>NUCLEOTIDE SEQUENCE [LARGE SCALE GENOMIC DNA]</scope>
    <source>
        <strain evidence="14">R501</strain>
    </source>
</reference>
<evidence type="ECO:0000256" key="4">
    <source>
        <dbReference type="ARBA" id="ARBA00022741"/>
    </source>
</evidence>
<comment type="function">
    <text evidence="12">The main replicative DNA helicase, it participates in initiation and elongation during chromosome replication. Travels ahead of the DNA replisome, separating dsDNA into templates for DNA synthesis. A processive ATP-dependent 5'-3' DNA helicase it has DNA-dependent ATPase activity.</text>
</comment>
<dbReference type="FunFam" id="1.10.860.10:FF:000001">
    <property type="entry name" value="Replicative DNA helicase"/>
    <property type="match status" value="1"/>
</dbReference>
<dbReference type="SUPFAM" id="SSF52540">
    <property type="entry name" value="P-loop containing nucleoside triphosphate hydrolases"/>
    <property type="match status" value="1"/>
</dbReference>
<keyword evidence="5 12" id="KW-0378">Hydrolase</keyword>
<keyword evidence="15" id="KW-1185">Reference proteome</keyword>
<dbReference type="EC" id="5.6.2.3" evidence="11 12"/>
<proteinExistence type="inferred from homology"/>
<dbReference type="PANTHER" id="PTHR30153:SF2">
    <property type="entry name" value="REPLICATIVE DNA HELICASE"/>
    <property type="match status" value="1"/>
</dbReference>
<protein>
    <recommendedName>
        <fullName evidence="11 12">Replicative DNA helicase</fullName>
        <ecNumber evidence="11 12">5.6.2.3</ecNumber>
    </recommendedName>
</protein>
<dbReference type="GO" id="GO:0005829">
    <property type="term" value="C:cytosol"/>
    <property type="evidence" value="ECO:0007669"/>
    <property type="project" value="TreeGrafter"/>
</dbReference>
<dbReference type="InterPro" id="IPR007692">
    <property type="entry name" value="DNA_helicase_DnaB"/>
</dbReference>
<dbReference type="InterPro" id="IPR007694">
    <property type="entry name" value="DNA_helicase_DnaB-like_C"/>
</dbReference>
<dbReference type="GO" id="GO:0043139">
    <property type="term" value="F:5'-3' DNA helicase activity"/>
    <property type="evidence" value="ECO:0007669"/>
    <property type="project" value="UniProtKB-EC"/>
</dbReference>
<keyword evidence="3 12" id="KW-0235">DNA replication</keyword>